<feature type="domain" description="Ribosome recycling factor" evidence="4">
    <location>
        <begin position="37"/>
        <end position="195"/>
    </location>
</feature>
<dbReference type="Proteomes" id="UP000289629">
    <property type="component" value="Chromosome"/>
</dbReference>
<feature type="coiled-coil region" evidence="3">
    <location>
        <begin position="138"/>
        <end position="190"/>
    </location>
</feature>
<dbReference type="AlphaFoldDB" id="A0AAJ5TD21"/>
<dbReference type="Gene3D" id="3.30.1360.40">
    <property type="match status" value="1"/>
</dbReference>
<dbReference type="InterPro" id="IPR023584">
    <property type="entry name" value="Ribosome_recyc_fac_dom"/>
</dbReference>
<dbReference type="Gene3D" id="1.10.132.20">
    <property type="entry name" value="Ribosome-recycling factor"/>
    <property type="match status" value="1"/>
</dbReference>
<dbReference type="InterPro" id="IPR036191">
    <property type="entry name" value="RRF_sf"/>
</dbReference>
<protein>
    <submittedName>
        <fullName evidence="5">Ribosome recycling factor</fullName>
    </submittedName>
</protein>
<gene>
    <name evidence="5" type="primary">frr</name>
    <name evidence="5" type="ORF">NCTC10125_00657</name>
</gene>
<evidence type="ECO:0000256" key="3">
    <source>
        <dbReference type="SAM" id="Coils"/>
    </source>
</evidence>
<proteinExistence type="inferred from homology"/>
<evidence type="ECO:0000256" key="1">
    <source>
        <dbReference type="ARBA" id="ARBA00005912"/>
    </source>
</evidence>
<dbReference type="EMBL" id="LR214971">
    <property type="protein sequence ID" value="VEU62474.1"/>
    <property type="molecule type" value="Genomic_DNA"/>
</dbReference>
<evidence type="ECO:0000313" key="5">
    <source>
        <dbReference type="EMBL" id="VEU62474.1"/>
    </source>
</evidence>
<accession>A0AAJ5TD21</accession>
<evidence type="ECO:0000256" key="2">
    <source>
        <dbReference type="ARBA" id="ARBA00022917"/>
    </source>
</evidence>
<dbReference type="Pfam" id="PF01765">
    <property type="entry name" value="RRF"/>
    <property type="match status" value="1"/>
</dbReference>
<evidence type="ECO:0000259" key="4">
    <source>
        <dbReference type="Pfam" id="PF01765"/>
    </source>
</evidence>
<sequence>MKNDKSDKTEKNEKPVIEFNFYKEMLEQKAQDVFTYLERSFQKITVGAPNPQIISYIKVNFYDVLTPINEIASISAPAPLQLLVKPYEMSVVKEIATAIVASKIDAQVQKEANQVRLIFPEPTQQKRQESVHQLKKIHEEAKVRMRLVRQDINKLIKKEEFSEDQEKDYLNQVQKNINLQIEKIDALYNKKVEEIQNI</sequence>
<dbReference type="SUPFAM" id="SSF55194">
    <property type="entry name" value="Ribosome recycling factor, RRF"/>
    <property type="match status" value="1"/>
</dbReference>
<organism evidence="5 6">
    <name type="scientific">Mesomycoplasma dispar</name>
    <dbReference type="NCBI Taxonomy" id="86660"/>
    <lineage>
        <taxon>Bacteria</taxon>
        <taxon>Bacillati</taxon>
        <taxon>Mycoplasmatota</taxon>
        <taxon>Mycoplasmoidales</taxon>
        <taxon>Metamycoplasmataceae</taxon>
        <taxon>Mesomycoplasma</taxon>
    </lineage>
</organism>
<dbReference type="GO" id="GO:0006412">
    <property type="term" value="P:translation"/>
    <property type="evidence" value="ECO:0007669"/>
    <property type="project" value="UniProtKB-KW"/>
</dbReference>
<name>A0AAJ5TD21_9BACT</name>
<reference evidence="5 6" key="1">
    <citation type="submission" date="2019-01" db="EMBL/GenBank/DDBJ databases">
        <authorList>
            <consortium name="Pathogen Informatics"/>
        </authorList>
    </citation>
    <scope>NUCLEOTIDE SEQUENCE [LARGE SCALE GENOMIC DNA]</scope>
    <source>
        <strain evidence="5 6">NCTC10125</strain>
    </source>
</reference>
<dbReference type="PANTHER" id="PTHR20982">
    <property type="entry name" value="RIBOSOME RECYCLING FACTOR"/>
    <property type="match status" value="1"/>
</dbReference>
<comment type="similarity">
    <text evidence="1">Belongs to the RRF family.</text>
</comment>
<keyword evidence="3" id="KW-0175">Coiled coil</keyword>
<dbReference type="GO" id="GO:0043023">
    <property type="term" value="F:ribosomal large subunit binding"/>
    <property type="evidence" value="ECO:0007669"/>
    <property type="project" value="TreeGrafter"/>
</dbReference>
<evidence type="ECO:0000313" key="6">
    <source>
        <dbReference type="Proteomes" id="UP000289629"/>
    </source>
</evidence>
<dbReference type="PANTHER" id="PTHR20982:SF3">
    <property type="entry name" value="MITOCHONDRIAL RIBOSOME RECYCLING FACTOR PSEUDO 1"/>
    <property type="match status" value="1"/>
</dbReference>
<dbReference type="InterPro" id="IPR002661">
    <property type="entry name" value="Ribosome_recyc_fac"/>
</dbReference>
<keyword evidence="2" id="KW-0648">Protein biosynthesis</keyword>